<accession>A0A0A5FTS3</accession>
<evidence type="ECO:0000256" key="1">
    <source>
        <dbReference type="ARBA" id="ARBA00024353"/>
    </source>
</evidence>
<keyword evidence="6" id="KW-1185">Reference proteome</keyword>
<evidence type="ECO:0000259" key="4">
    <source>
        <dbReference type="Pfam" id="PF13490"/>
    </source>
</evidence>
<evidence type="ECO:0000313" key="6">
    <source>
        <dbReference type="Proteomes" id="UP000030401"/>
    </source>
</evidence>
<evidence type="ECO:0000256" key="3">
    <source>
        <dbReference type="SAM" id="Phobius"/>
    </source>
</evidence>
<comment type="caution">
    <text evidence="5">The sequence shown here is derived from an EMBL/GenBank/DDBJ whole genome shotgun (WGS) entry which is preliminary data.</text>
</comment>
<dbReference type="Proteomes" id="UP000030401">
    <property type="component" value="Unassembled WGS sequence"/>
</dbReference>
<organism evidence="5 6">
    <name type="scientific">Pontibacillus litoralis JSM 072002</name>
    <dbReference type="NCBI Taxonomy" id="1385512"/>
    <lineage>
        <taxon>Bacteria</taxon>
        <taxon>Bacillati</taxon>
        <taxon>Bacillota</taxon>
        <taxon>Bacilli</taxon>
        <taxon>Bacillales</taxon>
        <taxon>Bacillaceae</taxon>
        <taxon>Pontibacillus</taxon>
    </lineage>
</organism>
<proteinExistence type="inferred from homology"/>
<dbReference type="AlphaFoldDB" id="A0A0A5FTS3"/>
<sequence length="203" mass="23168">MKCSTEAIALMHKYLDDELTKEEEIILRNHLYECEDCQHHFHELKRTIAMVQSTNKVQVPTGFAQGVMEKLPEEKKTHSYKRWLKAHPITTAAAIFFIFMFGSVFSTWNQDQLSVSKQENLIIEDNTVIVPEGKTVEGDLIVRNGDLKVEGKVDGDVVVINGENLKASAGEVTGDLKQVNQLFDYLWYNIKETTSEIFSLDEE</sequence>
<dbReference type="STRING" id="1385512.N784_14565"/>
<protein>
    <recommendedName>
        <fullName evidence="2">Anti-sigma-W factor RsiW</fullName>
    </recommendedName>
</protein>
<keyword evidence="3" id="KW-0812">Transmembrane</keyword>
<feature type="transmembrane region" description="Helical" evidence="3">
    <location>
        <begin position="89"/>
        <end position="108"/>
    </location>
</feature>
<name>A0A0A5FTS3_9BACI</name>
<dbReference type="OrthoDB" id="9782842at2"/>
<keyword evidence="3" id="KW-1133">Transmembrane helix</keyword>
<dbReference type="Gene3D" id="1.10.10.1320">
    <property type="entry name" value="Anti-sigma factor, zinc-finger domain"/>
    <property type="match status" value="1"/>
</dbReference>
<evidence type="ECO:0000256" key="2">
    <source>
        <dbReference type="ARBA" id="ARBA00024438"/>
    </source>
</evidence>
<gene>
    <name evidence="5" type="ORF">N784_14565</name>
</gene>
<feature type="domain" description="Putative zinc-finger" evidence="4">
    <location>
        <begin position="5"/>
        <end position="38"/>
    </location>
</feature>
<dbReference type="InterPro" id="IPR027383">
    <property type="entry name" value="Znf_put"/>
</dbReference>
<dbReference type="EMBL" id="AVPG01000047">
    <property type="protein sequence ID" value="KGX84171.1"/>
    <property type="molecule type" value="Genomic_DNA"/>
</dbReference>
<dbReference type="eggNOG" id="COG5662">
    <property type="taxonomic scope" value="Bacteria"/>
</dbReference>
<dbReference type="RefSeq" id="WP_036836458.1">
    <property type="nucleotide sequence ID" value="NZ_AVPG01000047.1"/>
</dbReference>
<dbReference type="InterPro" id="IPR041916">
    <property type="entry name" value="Anti_sigma_zinc_sf"/>
</dbReference>
<dbReference type="Pfam" id="PF13490">
    <property type="entry name" value="zf-HC2"/>
    <property type="match status" value="1"/>
</dbReference>
<keyword evidence="3" id="KW-0472">Membrane</keyword>
<reference evidence="5 6" key="1">
    <citation type="submission" date="2013-08" db="EMBL/GenBank/DDBJ databases">
        <authorList>
            <person name="Huang J."/>
            <person name="Wang G."/>
        </authorList>
    </citation>
    <scope>NUCLEOTIDE SEQUENCE [LARGE SCALE GENOMIC DNA]</scope>
    <source>
        <strain evidence="5 6">JSM 072002</strain>
    </source>
</reference>
<evidence type="ECO:0000313" key="5">
    <source>
        <dbReference type="EMBL" id="KGX84171.1"/>
    </source>
</evidence>
<comment type="similarity">
    <text evidence="1">Belongs to the zinc-associated anti-sigma factor (ZAS) superfamily. Anti-sigma-W factor family.</text>
</comment>